<dbReference type="Proteomes" id="UP000059680">
    <property type="component" value="Chromosome 11"/>
</dbReference>
<dbReference type="EMBL" id="AP014967">
    <property type="protein sequence ID" value="BAT15155.1"/>
    <property type="molecule type" value="Genomic_DNA"/>
</dbReference>
<reference evidence="2 3" key="3">
    <citation type="journal article" date="2013" name="Rice">
        <title>Improvement of the Oryza sativa Nipponbare reference genome using next generation sequence and optical map data.</title>
        <authorList>
            <person name="Kawahara Y."/>
            <person name="de la Bastide M."/>
            <person name="Hamilton J.P."/>
            <person name="Kanamori H."/>
            <person name="McCombie W.R."/>
            <person name="Ouyang S."/>
            <person name="Schwartz D.C."/>
            <person name="Tanaka T."/>
            <person name="Wu J."/>
            <person name="Zhou S."/>
            <person name="Childs K.L."/>
            <person name="Davidson R.M."/>
            <person name="Lin H."/>
            <person name="Quesada-Ocampo L."/>
            <person name="Vaillancourt B."/>
            <person name="Sakai H."/>
            <person name="Lee S.S."/>
            <person name="Kim J."/>
            <person name="Numa H."/>
            <person name="Itoh T."/>
            <person name="Buell C.R."/>
            <person name="Matsumoto T."/>
        </authorList>
    </citation>
    <scope>NUCLEOTIDE SEQUENCE [LARGE SCALE GENOMIC DNA]</scope>
    <source>
        <strain evidence="3">cv. Nipponbare</strain>
    </source>
</reference>
<dbReference type="GO" id="GO:0007166">
    <property type="term" value="P:cell surface receptor signaling pathway"/>
    <property type="evidence" value="ECO:0007669"/>
    <property type="project" value="InterPro"/>
</dbReference>
<evidence type="ECO:0000313" key="3">
    <source>
        <dbReference type="Proteomes" id="UP000059680"/>
    </source>
</evidence>
<proteinExistence type="predicted"/>
<dbReference type="Gene3D" id="1.20.930.20">
    <property type="entry name" value="Adaptor protein Cbl, N-terminal domain"/>
    <property type="match status" value="1"/>
</dbReference>
<reference evidence="3" key="1">
    <citation type="journal article" date="2005" name="Nature">
        <title>The map-based sequence of the rice genome.</title>
        <authorList>
            <consortium name="International rice genome sequencing project (IRGSP)"/>
            <person name="Matsumoto T."/>
            <person name="Wu J."/>
            <person name="Kanamori H."/>
            <person name="Katayose Y."/>
            <person name="Fujisawa M."/>
            <person name="Namiki N."/>
            <person name="Mizuno H."/>
            <person name="Yamamoto K."/>
            <person name="Antonio B.A."/>
            <person name="Baba T."/>
            <person name="Sakata K."/>
            <person name="Nagamura Y."/>
            <person name="Aoki H."/>
            <person name="Arikawa K."/>
            <person name="Arita K."/>
            <person name="Bito T."/>
            <person name="Chiden Y."/>
            <person name="Fujitsuka N."/>
            <person name="Fukunaka R."/>
            <person name="Hamada M."/>
            <person name="Harada C."/>
            <person name="Hayashi A."/>
            <person name="Hijishita S."/>
            <person name="Honda M."/>
            <person name="Hosokawa S."/>
            <person name="Ichikawa Y."/>
            <person name="Idonuma A."/>
            <person name="Iijima M."/>
            <person name="Ikeda M."/>
            <person name="Ikeno M."/>
            <person name="Ito K."/>
            <person name="Ito S."/>
            <person name="Ito T."/>
            <person name="Ito Y."/>
            <person name="Ito Y."/>
            <person name="Iwabuchi A."/>
            <person name="Kamiya K."/>
            <person name="Karasawa W."/>
            <person name="Kurita K."/>
            <person name="Katagiri S."/>
            <person name="Kikuta A."/>
            <person name="Kobayashi H."/>
            <person name="Kobayashi N."/>
            <person name="Machita K."/>
            <person name="Maehara T."/>
            <person name="Masukawa M."/>
            <person name="Mizubayashi T."/>
            <person name="Mukai Y."/>
            <person name="Nagasaki H."/>
            <person name="Nagata Y."/>
            <person name="Naito S."/>
            <person name="Nakashima M."/>
            <person name="Nakama Y."/>
            <person name="Nakamichi Y."/>
            <person name="Nakamura M."/>
            <person name="Meguro A."/>
            <person name="Negishi M."/>
            <person name="Ohta I."/>
            <person name="Ohta T."/>
            <person name="Okamoto M."/>
            <person name="Ono N."/>
            <person name="Saji S."/>
            <person name="Sakaguchi M."/>
            <person name="Sakai K."/>
            <person name="Shibata M."/>
            <person name="Shimokawa T."/>
            <person name="Song J."/>
            <person name="Takazaki Y."/>
            <person name="Terasawa K."/>
            <person name="Tsugane M."/>
            <person name="Tsuji K."/>
            <person name="Ueda S."/>
            <person name="Waki K."/>
            <person name="Yamagata H."/>
            <person name="Yamamoto M."/>
            <person name="Yamamoto S."/>
            <person name="Yamane H."/>
            <person name="Yoshiki S."/>
            <person name="Yoshihara R."/>
            <person name="Yukawa K."/>
            <person name="Zhong H."/>
            <person name="Yano M."/>
            <person name="Yuan Q."/>
            <person name="Ouyang S."/>
            <person name="Liu J."/>
            <person name="Jones K.M."/>
            <person name="Gansberger K."/>
            <person name="Moffat K."/>
            <person name="Hill J."/>
            <person name="Bera J."/>
            <person name="Fadrosh D."/>
            <person name="Jin S."/>
            <person name="Johri S."/>
            <person name="Kim M."/>
            <person name="Overton L."/>
            <person name="Reardon M."/>
            <person name="Tsitrin T."/>
            <person name="Vuong H."/>
            <person name="Weaver B."/>
            <person name="Ciecko A."/>
            <person name="Tallon L."/>
            <person name="Jackson J."/>
            <person name="Pai G."/>
            <person name="Aken S.V."/>
            <person name="Utterback T."/>
            <person name="Reidmuller S."/>
            <person name="Feldblyum T."/>
            <person name="Hsiao J."/>
            <person name="Zismann V."/>
            <person name="Iobst S."/>
            <person name="de Vazeille A.R."/>
            <person name="Buell C.R."/>
            <person name="Ying K."/>
            <person name="Li Y."/>
            <person name="Lu T."/>
            <person name="Huang Y."/>
            <person name="Zhao Q."/>
            <person name="Feng Q."/>
            <person name="Zhang L."/>
            <person name="Zhu J."/>
            <person name="Weng Q."/>
            <person name="Mu J."/>
            <person name="Lu Y."/>
            <person name="Fan D."/>
            <person name="Liu Y."/>
            <person name="Guan J."/>
            <person name="Zhang Y."/>
            <person name="Yu S."/>
            <person name="Liu X."/>
            <person name="Zhang Y."/>
            <person name="Hong G."/>
            <person name="Han B."/>
            <person name="Choisne N."/>
            <person name="Demange N."/>
            <person name="Orjeda G."/>
            <person name="Samain S."/>
            <person name="Cattolico L."/>
            <person name="Pelletier E."/>
            <person name="Couloux A."/>
            <person name="Segurens B."/>
            <person name="Wincker P."/>
            <person name="D'Hont A."/>
            <person name="Scarpelli C."/>
            <person name="Weissenbach J."/>
            <person name="Salanoubat M."/>
            <person name="Quetier F."/>
            <person name="Yu Y."/>
            <person name="Kim H.R."/>
            <person name="Rambo T."/>
            <person name="Currie J."/>
            <person name="Collura K."/>
            <person name="Luo M."/>
            <person name="Yang T."/>
            <person name="Ammiraju J.S.S."/>
            <person name="Engler F."/>
            <person name="Soderlund C."/>
            <person name="Wing R.A."/>
            <person name="Palmer L.E."/>
            <person name="de la Bastide M."/>
            <person name="Spiegel L."/>
            <person name="Nascimento L."/>
            <person name="Zutavern T."/>
            <person name="O'Shaughnessy A."/>
            <person name="Dike S."/>
            <person name="Dedhia N."/>
            <person name="Preston R."/>
            <person name="Balija V."/>
            <person name="McCombie W.R."/>
            <person name="Chow T."/>
            <person name="Chen H."/>
            <person name="Chung M."/>
            <person name="Chen C."/>
            <person name="Shaw J."/>
            <person name="Wu H."/>
            <person name="Hsiao K."/>
            <person name="Chao Y."/>
            <person name="Chu M."/>
            <person name="Cheng C."/>
            <person name="Hour A."/>
            <person name="Lee P."/>
            <person name="Lin S."/>
            <person name="Lin Y."/>
            <person name="Liou J."/>
            <person name="Liu S."/>
            <person name="Hsing Y."/>
            <person name="Raghuvanshi S."/>
            <person name="Mohanty A."/>
            <person name="Bharti A.K."/>
            <person name="Gaur A."/>
            <person name="Gupta V."/>
            <person name="Kumar D."/>
            <person name="Ravi V."/>
            <person name="Vij S."/>
            <person name="Kapur A."/>
            <person name="Khurana P."/>
            <person name="Khurana P."/>
            <person name="Khurana J.P."/>
            <person name="Tyagi A.K."/>
            <person name="Gaikwad K."/>
            <person name="Singh A."/>
            <person name="Dalal V."/>
            <person name="Srivastava S."/>
            <person name="Dixit A."/>
            <person name="Pal A.K."/>
            <person name="Ghazi I.A."/>
            <person name="Yadav M."/>
            <person name="Pandit A."/>
            <person name="Bhargava A."/>
            <person name="Sureshbabu K."/>
            <person name="Batra K."/>
            <person name="Sharma T.R."/>
            <person name="Mohapatra T."/>
            <person name="Singh N.K."/>
            <person name="Messing J."/>
            <person name="Nelson A.B."/>
            <person name="Fuks G."/>
            <person name="Kavchok S."/>
            <person name="Keizer G."/>
            <person name="Linton E."/>
            <person name="Llaca V."/>
            <person name="Song R."/>
            <person name="Tanyolac B."/>
            <person name="Young S."/>
            <person name="Ho-Il K."/>
            <person name="Hahn J.H."/>
            <person name="Sangsakoo G."/>
            <person name="Vanavichit A."/>
            <person name="de Mattos Luiz.A.T."/>
            <person name="Zimmer P.D."/>
            <person name="Malone G."/>
            <person name="Dellagostin O."/>
            <person name="de Oliveira A.C."/>
            <person name="Bevan M."/>
            <person name="Bancroft I."/>
            <person name="Minx P."/>
            <person name="Cordum H."/>
            <person name="Wilson R."/>
            <person name="Cheng Z."/>
            <person name="Jin W."/>
            <person name="Jiang J."/>
            <person name="Leong S.A."/>
            <person name="Iwama H."/>
            <person name="Gojobori T."/>
            <person name="Itoh T."/>
            <person name="Niimura Y."/>
            <person name="Fujii Y."/>
            <person name="Habara T."/>
            <person name="Sakai H."/>
            <person name="Sato Y."/>
            <person name="Wilson G."/>
            <person name="Kumar K."/>
            <person name="McCouch S."/>
            <person name="Juretic N."/>
            <person name="Hoen D."/>
            <person name="Wright S."/>
            <person name="Bruskiewich R."/>
            <person name="Bureau T."/>
            <person name="Miyao A."/>
            <person name="Hirochika H."/>
            <person name="Nishikawa T."/>
            <person name="Kadowaki K."/>
            <person name="Sugiura M."/>
            <person name="Burr B."/>
            <person name="Sasaki T."/>
        </authorList>
    </citation>
    <scope>NUCLEOTIDE SEQUENCE [LARGE SCALE GENOMIC DNA]</scope>
    <source>
        <strain evidence="3">cv. Nipponbare</strain>
    </source>
</reference>
<dbReference type="InterPro" id="IPR059179">
    <property type="entry name" value="MLKL-like_MCAfunc"/>
</dbReference>
<dbReference type="CDD" id="cd21037">
    <property type="entry name" value="MLKL_NTD"/>
    <property type="match status" value="1"/>
</dbReference>
<gene>
    <name evidence="2" type="ordered locus">Os11g0663800</name>
    <name evidence="2" type="ORF">OSNPB_110663800</name>
</gene>
<dbReference type="InParanoid" id="A0A0P0Y580"/>
<keyword evidence="3" id="KW-1185">Reference proteome</keyword>
<reference evidence="2 3" key="2">
    <citation type="journal article" date="2013" name="Plant Cell Physiol.">
        <title>Rice Annotation Project Database (RAP-DB): an integrative and interactive database for rice genomics.</title>
        <authorList>
            <person name="Sakai H."/>
            <person name="Lee S.S."/>
            <person name="Tanaka T."/>
            <person name="Numa H."/>
            <person name="Kim J."/>
            <person name="Kawahara Y."/>
            <person name="Wakimoto H."/>
            <person name="Yang C.C."/>
            <person name="Iwamoto M."/>
            <person name="Abe T."/>
            <person name="Yamada Y."/>
            <person name="Muto A."/>
            <person name="Inokuchi H."/>
            <person name="Ikemura T."/>
            <person name="Matsumoto T."/>
            <person name="Sasaki T."/>
            <person name="Itoh T."/>
        </authorList>
    </citation>
    <scope>NUCLEOTIDE SEQUENCE [LARGE SCALE GENOMIC DNA]</scope>
    <source>
        <strain evidence="3">cv. Nipponbare</strain>
    </source>
</reference>
<dbReference type="InterPro" id="IPR036537">
    <property type="entry name" value="Adaptor_Cbl_N_dom_sf"/>
</dbReference>
<dbReference type="SMR" id="A0A0P0Y580"/>
<dbReference type="PANTHER" id="PTHR35832:SF10">
    <property type="entry name" value="OS06G0314501 PROTEIN"/>
    <property type="match status" value="1"/>
</dbReference>
<dbReference type="AlphaFoldDB" id="A0A0P0Y580"/>
<name>A0A0P0Y580_ORYSJ</name>
<accession>A0A0P0Y580</accession>
<feature type="signal peptide" evidence="1">
    <location>
        <begin position="1"/>
        <end position="19"/>
    </location>
</feature>
<dbReference type="PaxDb" id="39947-A0A0P0Y580"/>
<evidence type="ECO:0000313" key="2">
    <source>
        <dbReference type="EMBL" id="BAT15155.1"/>
    </source>
</evidence>
<evidence type="ECO:0000256" key="1">
    <source>
        <dbReference type="SAM" id="SignalP"/>
    </source>
</evidence>
<dbReference type="PANTHER" id="PTHR35832">
    <property type="entry name" value="OS12G0248400 PROTEIN-RELATED"/>
    <property type="match status" value="1"/>
</dbReference>
<feature type="chain" id="PRO_5006057386" evidence="1">
    <location>
        <begin position="20"/>
        <end position="351"/>
    </location>
</feature>
<organism evidence="2 3">
    <name type="scientific">Oryza sativa subsp. japonica</name>
    <name type="common">Rice</name>
    <dbReference type="NCBI Taxonomy" id="39947"/>
    <lineage>
        <taxon>Eukaryota</taxon>
        <taxon>Viridiplantae</taxon>
        <taxon>Streptophyta</taxon>
        <taxon>Embryophyta</taxon>
        <taxon>Tracheophyta</taxon>
        <taxon>Spermatophyta</taxon>
        <taxon>Magnoliopsida</taxon>
        <taxon>Liliopsida</taxon>
        <taxon>Poales</taxon>
        <taxon>Poaceae</taxon>
        <taxon>BOP clade</taxon>
        <taxon>Oryzoideae</taxon>
        <taxon>Oryzeae</taxon>
        <taxon>Oryzinae</taxon>
        <taxon>Oryza</taxon>
        <taxon>Oryza sativa</taxon>
    </lineage>
</organism>
<sequence>MMGMVGETVGLVTAILSLASRIVEMVDSARRSKEQCSLLSEHVQNIRNLLTQLDNQWTPDLATEGVLRSLKTALDDALLLVEACQIEKPWYKRLAPSKKAKKFDALDKRISIILQQFHVANMVLIVNIHKDRFFMTVLKMLLGDGACRNLPERKKNELNSYIRGLTHRDDMSTDAKWVLGWIQKDLADGNGSRFAASIPAEEGSGGGGVSDTLAKEVVQTCELIVQEAGSARQNQGHVQRLKQLAQQVADLMQHPQAYGLTREAETREMVNNLKEVLGDARMIVWYSQQPQRSMIPLPLISCSGGRGRGVEQPAEQILTVVYKMEYYLQVLPVMARRQMVIPESEYGAQAS</sequence>
<keyword evidence="1" id="KW-0732">Signal</keyword>
<protein>
    <submittedName>
        <fullName evidence="2">Os11g0663800 protein</fullName>
    </submittedName>
</protein>
<dbReference type="FunCoup" id="A0A0P0Y580">
    <property type="interactions" value="118"/>
</dbReference>